<dbReference type="InterPro" id="IPR057947">
    <property type="entry name" value="TPR_XPO7/RBP17"/>
</dbReference>
<evidence type="ECO:0000256" key="4">
    <source>
        <dbReference type="ARBA" id="ARBA00022448"/>
    </source>
</evidence>
<evidence type="ECO:0000259" key="8">
    <source>
        <dbReference type="Pfam" id="PF25795"/>
    </source>
</evidence>
<evidence type="ECO:0000313" key="9">
    <source>
        <dbReference type="EMBL" id="CAD7703576.1"/>
    </source>
</evidence>
<accession>A0A8S1J910</accession>
<comment type="similarity">
    <text evidence="3">Belongs to the exportin family.</text>
</comment>
<dbReference type="GO" id="GO:0006611">
    <property type="term" value="P:protein export from nucleus"/>
    <property type="evidence" value="ECO:0007669"/>
    <property type="project" value="TreeGrafter"/>
</dbReference>
<comment type="caution">
    <text evidence="9">The sequence shown here is derived from an EMBL/GenBank/DDBJ whole genome shotgun (WGS) entry which is preliminary data.</text>
</comment>
<organism evidence="9 10">
    <name type="scientific">Ostreobium quekettii</name>
    <dbReference type="NCBI Taxonomy" id="121088"/>
    <lineage>
        <taxon>Eukaryota</taxon>
        <taxon>Viridiplantae</taxon>
        <taxon>Chlorophyta</taxon>
        <taxon>core chlorophytes</taxon>
        <taxon>Ulvophyceae</taxon>
        <taxon>TCBD clade</taxon>
        <taxon>Bryopsidales</taxon>
        <taxon>Ostreobineae</taxon>
        <taxon>Ostreobiaceae</taxon>
        <taxon>Ostreobium</taxon>
    </lineage>
</organism>
<evidence type="ECO:0000256" key="6">
    <source>
        <dbReference type="ARBA" id="ARBA00022927"/>
    </source>
</evidence>
<dbReference type="GO" id="GO:0005643">
    <property type="term" value="C:nuclear pore"/>
    <property type="evidence" value="ECO:0007669"/>
    <property type="project" value="TreeGrafter"/>
</dbReference>
<keyword evidence="10" id="KW-1185">Reference proteome</keyword>
<name>A0A8S1J910_9CHLO</name>
<comment type="subcellular location">
    <subcellularLocation>
        <location evidence="2">Cytoplasm</location>
    </subcellularLocation>
    <subcellularLocation>
        <location evidence="1">Nucleus</location>
    </subcellularLocation>
</comment>
<evidence type="ECO:0000256" key="5">
    <source>
        <dbReference type="ARBA" id="ARBA00022490"/>
    </source>
</evidence>
<evidence type="ECO:0000256" key="7">
    <source>
        <dbReference type="ARBA" id="ARBA00023242"/>
    </source>
</evidence>
<evidence type="ECO:0000256" key="3">
    <source>
        <dbReference type="ARBA" id="ARBA00009466"/>
    </source>
</evidence>
<dbReference type="InterPro" id="IPR016024">
    <property type="entry name" value="ARM-type_fold"/>
</dbReference>
<sequence>MEVERSKLLNRLMTCTRDILRTQQGLSEQDNYHEFCKLLGRIKANFNLQDLVNVENYAEWIELVANFTMQSLNSWQWAASSMYYLLALWSRLVTSMPYLKGDSPSLMEANVPKIVHAYLTSRLDCVRAVLQNGITEDPLDNEGELQDQLESLPHLFRFQYDKTCVLVCSLLDPIAKGFQDWSTGQPPGQDARQLSVLEGQLTWLVYIIGAVLRGRLSTSSSETMESLDGDLSARVFSLLGVMETGLHQQRYRETSRQRLDLAILSFFQSFRRVYIGETVMHSSKVYARLGERLPGIRDHLTVLNIIVKTITNNLRAYGDCDGLIDASLSLFQDLGSGYMSGKLLMKLETVNTLLQHHSSDRFDFLRQPTSFRSRTIFYNTLTKLLFMEDTPTKFKTFVAPMQQVLVGLHTASQSATSAQAVRQSVPKETVMGLFRDLRGVVSAAGNRRSYGLIFDWLYPTHFPVILTCLEAWSDSPEVTTPLLKFMAEFVQNKTQRLSFDLSSPNGILLFREVSKVLVTHGSAVLQRGNVPDIYQHKYKGIWICLQILTRALAGNYVNFGVFGLYGDPALEDALKISLKMALSIPLNDIIAYKKLARAFYSLVDVLCEHHTSVIAACQQSTFAFIMTSLETGLKALDVTISSQCAAALNHLAAYYFRHVVAAVDVNSPPPAAQALAEHIRQTPDMFPSMLKTLFEIVLFEECTNMWSLSRPMLSLILINEEVFTQLKSQFVSMQPTEKQQHTSAWLEKLMQDVQRNLDPKNRDKFTQNLTIVRHEFKAKG</sequence>
<dbReference type="AlphaFoldDB" id="A0A8S1J910"/>
<dbReference type="GO" id="GO:0005737">
    <property type="term" value="C:cytoplasm"/>
    <property type="evidence" value="ECO:0007669"/>
    <property type="project" value="UniProtKB-SubCell"/>
</dbReference>
<dbReference type="PANTHER" id="PTHR12596:SF2">
    <property type="entry name" value="EXPORTIN-7 ISOFORM X1"/>
    <property type="match status" value="1"/>
</dbReference>
<dbReference type="Pfam" id="PF25795">
    <property type="entry name" value="TPR_XPO7"/>
    <property type="match status" value="1"/>
</dbReference>
<dbReference type="InterPro" id="IPR011989">
    <property type="entry name" value="ARM-like"/>
</dbReference>
<feature type="domain" description="Exportin-7/Ran-binding protein 17 TPR repeats" evidence="8">
    <location>
        <begin position="129"/>
        <end position="372"/>
    </location>
</feature>
<dbReference type="Proteomes" id="UP000708148">
    <property type="component" value="Unassembled WGS sequence"/>
</dbReference>
<dbReference type="OrthoDB" id="244158at2759"/>
<keyword evidence="6" id="KW-0653">Protein transport</keyword>
<keyword evidence="5" id="KW-0963">Cytoplasm</keyword>
<evidence type="ECO:0000256" key="1">
    <source>
        <dbReference type="ARBA" id="ARBA00004123"/>
    </source>
</evidence>
<protein>
    <recommendedName>
        <fullName evidence="8">Exportin-7/Ran-binding protein 17 TPR repeats domain-containing protein</fullName>
    </recommendedName>
</protein>
<reference evidence="9" key="1">
    <citation type="submission" date="2020-12" db="EMBL/GenBank/DDBJ databases">
        <authorList>
            <person name="Iha C."/>
        </authorList>
    </citation>
    <scope>NUCLEOTIDE SEQUENCE</scope>
</reference>
<dbReference type="EMBL" id="CAJHUC010002307">
    <property type="protein sequence ID" value="CAD7703576.1"/>
    <property type="molecule type" value="Genomic_DNA"/>
</dbReference>
<keyword evidence="4" id="KW-0813">Transport</keyword>
<keyword evidence="7" id="KW-0539">Nucleus</keyword>
<dbReference type="SUPFAM" id="SSF48371">
    <property type="entry name" value="ARM repeat"/>
    <property type="match status" value="1"/>
</dbReference>
<dbReference type="GO" id="GO:0005049">
    <property type="term" value="F:nuclear export signal receptor activity"/>
    <property type="evidence" value="ECO:0007669"/>
    <property type="project" value="InterPro"/>
</dbReference>
<dbReference type="InterPro" id="IPR044189">
    <property type="entry name" value="XPO4/7-like"/>
</dbReference>
<proteinExistence type="inferred from homology"/>
<dbReference type="PANTHER" id="PTHR12596">
    <property type="entry name" value="EXPORTIN 4,7-RELATED"/>
    <property type="match status" value="1"/>
</dbReference>
<dbReference type="FunFam" id="1.25.10.10:FF:000158">
    <property type="entry name" value="ARM repeat superfamily protein"/>
    <property type="match status" value="1"/>
</dbReference>
<dbReference type="Gene3D" id="1.25.10.10">
    <property type="entry name" value="Leucine-rich Repeat Variant"/>
    <property type="match status" value="1"/>
</dbReference>
<evidence type="ECO:0000313" key="10">
    <source>
        <dbReference type="Proteomes" id="UP000708148"/>
    </source>
</evidence>
<evidence type="ECO:0000256" key="2">
    <source>
        <dbReference type="ARBA" id="ARBA00004496"/>
    </source>
</evidence>
<gene>
    <name evidence="9" type="ORF">OSTQU699_LOCUS8933</name>
</gene>